<reference evidence="3" key="1">
    <citation type="journal article" date="2014" name="Front. Microbiol.">
        <title>High frequency of phylogenetically diverse reductive dehalogenase-homologous genes in deep subseafloor sedimentary metagenomes.</title>
        <authorList>
            <person name="Kawai M."/>
            <person name="Futagami T."/>
            <person name="Toyoda A."/>
            <person name="Takaki Y."/>
            <person name="Nishi S."/>
            <person name="Hori S."/>
            <person name="Arai W."/>
            <person name="Tsubouchi T."/>
            <person name="Morono Y."/>
            <person name="Uchiyama I."/>
            <person name="Ito T."/>
            <person name="Fujiyama A."/>
            <person name="Inagaki F."/>
            <person name="Takami H."/>
        </authorList>
    </citation>
    <scope>NUCLEOTIDE SEQUENCE</scope>
    <source>
        <strain evidence="3">Expedition CK06-06</strain>
    </source>
</reference>
<keyword evidence="1" id="KW-0663">Pyridoxal phosphate</keyword>
<evidence type="ECO:0000256" key="2">
    <source>
        <dbReference type="ARBA" id="ARBA00037999"/>
    </source>
</evidence>
<dbReference type="Gene3D" id="3.90.1150.10">
    <property type="entry name" value="Aspartate Aminotransferase, domain 1"/>
    <property type="match status" value="1"/>
</dbReference>
<dbReference type="PANTHER" id="PTHR30244">
    <property type="entry name" value="TRANSAMINASE"/>
    <property type="match status" value="1"/>
</dbReference>
<dbReference type="GO" id="GO:0000271">
    <property type="term" value="P:polysaccharide biosynthetic process"/>
    <property type="evidence" value="ECO:0007669"/>
    <property type="project" value="TreeGrafter"/>
</dbReference>
<gene>
    <name evidence="3" type="ORF">S01H4_21511</name>
</gene>
<evidence type="ECO:0000313" key="3">
    <source>
        <dbReference type="EMBL" id="GAG80500.1"/>
    </source>
</evidence>
<dbReference type="InterPro" id="IPR015421">
    <property type="entry name" value="PyrdxlP-dep_Trfase_major"/>
</dbReference>
<dbReference type="AlphaFoldDB" id="X1ADE2"/>
<evidence type="ECO:0008006" key="4">
    <source>
        <dbReference type="Google" id="ProtNLM"/>
    </source>
</evidence>
<dbReference type="InterPro" id="IPR015424">
    <property type="entry name" value="PyrdxlP-dep_Trfase"/>
</dbReference>
<organism evidence="3">
    <name type="scientific">marine sediment metagenome</name>
    <dbReference type="NCBI Taxonomy" id="412755"/>
    <lineage>
        <taxon>unclassified sequences</taxon>
        <taxon>metagenomes</taxon>
        <taxon>ecological metagenomes</taxon>
    </lineage>
</organism>
<dbReference type="SUPFAM" id="SSF53383">
    <property type="entry name" value="PLP-dependent transferases"/>
    <property type="match status" value="1"/>
</dbReference>
<feature type="non-terminal residue" evidence="3">
    <location>
        <position position="1"/>
    </location>
</feature>
<accession>X1ADE2</accession>
<name>X1ADE2_9ZZZZ</name>
<protein>
    <recommendedName>
        <fullName evidence="4">Erythromycin biosynthesis sensory transduction protein eryC1</fullName>
    </recommendedName>
</protein>
<comment type="similarity">
    <text evidence="2">Belongs to the DegT/DnrJ/EryC1 family.</text>
</comment>
<dbReference type="Pfam" id="PF01041">
    <property type="entry name" value="DegT_DnrJ_EryC1"/>
    <property type="match status" value="1"/>
</dbReference>
<proteinExistence type="inferred from homology"/>
<sequence length="164" mass="19283">EEIADHIRMLRDVGQHEKYHHEVKGYNHRLDNLQAAILRVKLNYLDEWNTARRQHAQQYNELFAGTSVITPSTPEYAAPVYHLYIVRVEDRVGLQEYLTERKVFTGIHYPIPIHLQQAYKDLGYQRGDFPITERYADQIVSLPMYAELTPEMIDYTVNSVLSYS</sequence>
<dbReference type="PANTHER" id="PTHR30244:SF36">
    <property type="entry name" value="3-OXO-GLUCOSE-6-PHOSPHATE:GLUTAMATE AMINOTRANSFERASE"/>
    <property type="match status" value="1"/>
</dbReference>
<comment type="caution">
    <text evidence="3">The sequence shown here is derived from an EMBL/GenBank/DDBJ whole genome shotgun (WGS) entry which is preliminary data.</text>
</comment>
<dbReference type="InterPro" id="IPR000653">
    <property type="entry name" value="DegT/StrS_aminotransferase"/>
</dbReference>
<evidence type="ECO:0000256" key="1">
    <source>
        <dbReference type="ARBA" id="ARBA00022898"/>
    </source>
</evidence>
<dbReference type="GO" id="GO:0008483">
    <property type="term" value="F:transaminase activity"/>
    <property type="evidence" value="ECO:0007669"/>
    <property type="project" value="TreeGrafter"/>
</dbReference>
<dbReference type="GO" id="GO:0030170">
    <property type="term" value="F:pyridoxal phosphate binding"/>
    <property type="evidence" value="ECO:0007669"/>
    <property type="project" value="TreeGrafter"/>
</dbReference>
<dbReference type="EMBL" id="BART01009755">
    <property type="protein sequence ID" value="GAG80500.1"/>
    <property type="molecule type" value="Genomic_DNA"/>
</dbReference>
<dbReference type="InterPro" id="IPR015422">
    <property type="entry name" value="PyrdxlP-dep_Trfase_small"/>
</dbReference>
<dbReference type="Gene3D" id="3.40.640.10">
    <property type="entry name" value="Type I PLP-dependent aspartate aminotransferase-like (Major domain)"/>
    <property type="match status" value="1"/>
</dbReference>